<comment type="caution">
    <text evidence="1">The sequence shown here is derived from an EMBL/GenBank/DDBJ whole genome shotgun (WGS) entry which is preliminary data.</text>
</comment>
<dbReference type="EMBL" id="CM046400">
    <property type="protein sequence ID" value="KAI8523490.1"/>
    <property type="molecule type" value="Genomic_DNA"/>
</dbReference>
<protein>
    <submittedName>
        <fullName evidence="1">Uncharacterized protein</fullName>
    </submittedName>
</protein>
<dbReference type="Proteomes" id="UP001062846">
    <property type="component" value="Chromosome 13"/>
</dbReference>
<gene>
    <name evidence="1" type="ORF">RHMOL_Rhmol13G0077900</name>
</gene>
<sequence>MLGPKTRNGNTVKSLYKALARGNSDTVARLLDQELEWWYHGPPNCHHMMLILMGESEHRGYRFRPRSITTVGVLVIVEGWEEEIITRESVLGARLEGLNKTLDKSSILCEQLLQTPALRSNVERFTAVLRRCRVSRSSSSDQISLFGASFNATSTSTGNLHSPHHDECQLEIPSINLAYAIFAETFSSLCDYRKPPPTTGKHNNHHDQPPIAMRK</sequence>
<name>A0ACC0L4D7_RHOML</name>
<evidence type="ECO:0000313" key="2">
    <source>
        <dbReference type="Proteomes" id="UP001062846"/>
    </source>
</evidence>
<proteinExistence type="predicted"/>
<keyword evidence="2" id="KW-1185">Reference proteome</keyword>
<reference evidence="1" key="1">
    <citation type="submission" date="2022-02" db="EMBL/GenBank/DDBJ databases">
        <title>Plant Genome Project.</title>
        <authorList>
            <person name="Zhang R.-G."/>
        </authorList>
    </citation>
    <scope>NUCLEOTIDE SEQUENCE</scope>
    <source>
        <strain evidence="1">AT1</strain>
    </source>
</reference>
<organism evidence="1 2">
    <name type="scientific">Rhododendron molle</name>
    <name type="common">Chinese azalea</name>
    <name type="synonym">Azalea mollis</name>
    <dbReference type="NCBI Taxonomy" id="49168"/>
    <lineage>
        <taxon>Eukaryota</taxon>
        <taxon>Viridiplantae</taxon>
        <taxon>Streptophyta</taxon>
        <taxon>Embryophyta</taxon>
        <taxon>Tracheophyta</taxon>
        <taxon>Spermatophyta</taxon>
        <taxon>Magnoliopsida</taxon>
        <taxon>eudicotyledons</taxon>
        <taxon>Gunneridae</taxon>
        <taxon>Pentapetalae</taxon>
        <taxon>asterids</taxon>
        <taxon>Ericales</taxon>
        <taxon>Ericaceae</taxon>
        <taxon>Ericoideae</taxon>
        <taxon>Rhodoreae</taxon>
        <taxon>Rhododendron</taxon>
    </lineage>
</organism>
<accession>A0ACC0L4D7</accession>
<evidence type="ECO:0000313" key="1">
    <source>
        <dbReference type="EMBL" id="KAI8523490.1"/>
    </source>
</evidence>